<dbReference type="KEGG" id="msil:METEAL_19440"/>
<reference evidence="4" key="1">
    <citation type="journal article" date="2023" name="Int. J. Syst. Evol. Microbiol.">
        <title>Mesoterricola silvestris gen. nov., sp. nov., Mesoterricola sediminis sp. nov., Geothrix oryzae sp. nov., Geothrix edaphica sp. nov., Geothrix rubra sp. nov., and Geothrix limicola sp. nov., six novel members of Acidobacteriota isolated from soils.</title>
        <authorList>
            <person name="Itoh H."/>
            <person name="Sugisawa Y."/>
            <person name="Mise K."/>
            <person name="Xu Z."/>
            <person name="Kuniyasu M."/>
            <person name="Ushijima N."/>
            <person name="Kawano K."/>
            <person name="Kobayashi E."/>
            <person name="Shiratori Y."/>
            <person name="Masuda Y."/>
            <person name="Senoo K."/>
        </authorList>
    </citation>
    <scope>NUCLEOTIDE SEQUENCE [LARGE SCALE GENOMIC DNA]</scope>
    <source>
        <strain evidence="4">W79</strain>
    </source>
</reference>
<accession>A0AA48K952</accession>
<dbReference type="PANTHER" id="PTHR36539:SF1">
    <property type="entry name" value="BACTERIAL MICROCOMPARTMENT SHELL VERTEX PROTEIN EUTN"/>
    <property type="match status" value="1"/>
</dbReference>
<dbReference type="GO" id="GO:0031469">
    <property type="term" value="C:bacterial microcompartment"/>
    <property type="evidence" value="ECO:0007669"/>
    <property type="project" value="UniProtKB-SubCell"/>
</dbReference>
<evidence type="ECO:0000256" key="2">
    <source>
        <dbReference type="ARBA" id="ARBA00024446"/>
    </source>
</evidence>
<keyword evidence="4" id="KW-1185">Reference proteome</keyword>
<dbReference type="PANTHER" id="PTHR36539">
    <property type="entry name" value="ETHANOLAMINE UTILIZATION PROTEIN EUTN"/>
    <property type="match status" value="1"/>
</dbReference>
<dbReference type="SUPFAM" id="SSF159133">
    <property type="entry name" value="EutN/CcmL-like"/>
    <property type="match status" value="1"/>
</dbReference>
<evidence type="ECO:0000313" key="3">
    <source>
        <dbReference type="EMBL" id="BDU72770.1"/>
    </source>
</evidence>
<dbReference type="RefSeq" id="WP_316415682.1">
    <property type="nucleotide sequence ID" value="NZ_AP027080.1"/>
</dbReference>
<dbReference type="Proteomes" id="UP001238179">
    <property type="component" value="Chromosome"/>
</dbReference>
<dbReference type="CDD" id="cd01614">
    <property type="entry name" value="EutN_CcmL"/>
    <property type="match status" value="1"/>
</dbReference>
<protein>
    <submittedName>
        <fullName evidence="3">Ethanolamine utilization protein EutN</fullName>
    </submittedName>
</protein>
<proteinExistence type="predicted"/>
<dbReference type="PROSITE" id="PS51932">
    <property type="entry name" value="BMV"/>
    <property type="match status" value="1"/>
</dbReference>
<dbReference type="AlphaFoldDB" id="A0AA48K952"/>
<evidence type="ECO:0000313" key="4">
    <source>
        <dbReference type="Proteomes" id="UP001238179"/>
    </source>
</evidence>
<dbReference type="Gene3D" id="2.40.50.220">
    <property type="entry name" value="EutN/Ccml"/>
    <property type="match status" value="1"/>
</dbReference>
<dbReference type="InterPro" id="IPR036677">
    <property type="entry name" value="EutN_CcmL_sf"/>
</dbReference>
<keyword evidence="2" id="KW-1283">Bacterial microcompartment</keyword>
<name>A0AA48K952_9BACT</name>
<dbReference type="InterPro" id="IPR004992">
    <property type="entry name" value="EutN_CcmL"/>
</dbReference>
<organism evidence="3 4">
    <name type="scientific">Mesoterricola silvestris</name>
    <dbReference type="NCBI Taxonomy" id="2927979"/>
    <lineage>
        <taxon>Bacteria</taxon>
        <taxon>Pseudomonadati</taxon>
        <taxon>Acidobacteriota</taxon>
        <taxon>Holophagae</taxon>
        <taxon>Holophagales</taxon>
        <taxon>Holophagaceae</taxon>
        <taxon>Mesoterricola</taxon>
    </lineage>
</organism>
<dbReference type="Pfam" id="PF03319">
    <property type="entry name" value="EutN_CcmL"/>
    <property type="match status" value="1"/>
</dbReference>
<comment type="subcellular location">
    <subcellularLocation>
        <location evidence="1">Bacterial microcompartment</location>
    </subcellularLocation>
</comment>
<dbReference type="EMBL" id="AP027080">
    <property type="protein sequence ID" value="BDU72770.1"/>
    <property type="molecule type" value="Genomic_DNA"/>
</dbReference>
<gene>
    <name evidence="3" type="primary">eutN</name>
    <name evidence="3" type="ORF">METEAL_19440</name>
</gene>
<evidence type="ECO:0000256" key="1">
    <source>
        <dbReference type="ARBA" id="ARBA00024322"/>
    </source>
</evidence>
<sequence length="96" mass="9696">MLIAKVVGDVVASQKVGALAGHKLLLIQPVDPAGQAKGNPIVASDSVGAGSGEWVIVCQGSSARMTPVSEGRPVDAVVIGIVDAIQFEGGEVYKKS</sequence>